<protein>
    <submittedName>
        <fullName evidence="1">Uncharacterized protein</fullName>
    </submittedName>
</protein>
<evidence type="ECO:0000313" key="1">
    <source>
        <dbReference type="EMBL" id="GJT85678.1"/>
    </source>
</evidence>
<dbReference type="EMBL" id="BQNB010019473">
    <property type="protein sequence ID" value="GJT85678.1"/>
    <property type="molecule type" value="Genomic_DNA"/>
</dbReference>
<reference evidence="1" key="2">
    <citation type="submission" date="2022-01" db="EMBL/GenBank/DDBJ databases">
        <authorList>
            <person name="Yamashiro T."/>
            <person name="Shiraishi A."/>
            <person name="Satake H."/>
            <person name="Nakayama K."/>
        </authorList>
    </citation>
    <scope>NUCLEOTIDE SEQUENCE</scope>
</reference>
<accession>A0ABQ5HCY9</accession>
<name>A0ABQ5HCY9_9ASTR</name>
<dbReference type="Proteomes" id="UP001151760">
    <property type="component" value="Unassembled WGS sequence"/>
</dbReference>
<gene>
    <name evidence="1" type="ORF">Tco_1067395</name>
</gene>
<reference evidence="1" key="1">
    <citation type="journal article" date="2022" name="Int. J. Mol. Sci.">
        <title>Draft Genome of Tanacetum Coccineum: Genomic Comparison of Closely Related Tanacetum-Family Plants.</title>
        <authorList>
            <person name="Yamashiro T."/>
            <person name="Shiraishi A."/>
            <person name="Nakayama K."/>
            <person name="Satake H."/>
        </authorList>
    </citation>
    <scope>NUCLEOTIDE SEQUENCE</scope>
</reference>
<keyword evidence="2" id="KW-1185">Reference proteome</keyword>
<proteinExistence type="predicted"/>
<organism evidence="1 2">
    <name type="scientific">Tanacetum coccineum</name>
    <dbReference type="NCBI Taxonomy" id="301880"/>
    <lineage>
        <taxon>Eukaryota</taxon>
        <taxon>Viridiplantae</taxon>
        <taxon>Streptophyta</taxon>
        <taxon>Embryophyta</taxon>
        <taxon>Tracheophyta</taxon>
        <taxon>Spermatophyta</taxon>
        <taxon>Magnoliopsida</taxon>
        <taxon>eudicotyledons</taxon>
        <taxon>Gunneridae</taxon>
        <taxon>Pentapetalae</taxon>
        <taxon>asterids</taxon>
        <taxon>campanulids</taxon>
        <taxon>Asterales</taxon>
        <taxon>Asteraceae</taxon>
        <taxon>Asteroideae</taxon>
        <taxon>Anthemideae</taxon>
        <taxon>Anthemidinae</taxon>
        <taxon>Tanacetum</taxon>
    </lineage>
</organism>
<evidence type="ECO:0000313" key="2">
    <source>
        <dbReference type="Proteomes" id="UP001151760"/>
    </source>
</evidence>
<sequence length="87" mass="9919">MIVLLLRYSDKKHKRLIGAWEALKGLEAFGREASNGRASMDFNWLINDKPELVDAHLSLSAFVKLRLKLSLKDICKLVLAFGQLHQQ</sequence>
<comment type="caution">
    <text evidence="1">The sequence shown here is derived from an EMBL/GenBank/DDBJ whole genome shotgun (WGS) entry which is preliminary data.</text>
</comment>